<protein>
    <submittedName>
        <fullName evidence="2">T9SS type A sorting domain-containing protein</fullName>
    </submittedName>
</protein>
<dbReference type="RefSeq" id="WP_264792385.1">
    <property type="nucleotide sequence ID" value="NZ_AP026867.1"/>
</dbReference>
<organism evidence="2 3">
    <name type="scientific">Aureispira anguillae</name>
    <dbReference type="NCBI Taxonomy" id="2864201"/>
    <lineage>
        <taxon>Bacteria</taxon>
        <taxon>Pseudomonadati</taxon>
        <taxon>Bacteroidota</taxon>
        <taxon>Saprospiria</taxon>
        <taxon>Saprospirales</taxon>
        <taxon>Saprospiraceae</taxon>
        <taxon>Aureispira</taxon>
    </lineage>
</organism>
<dbReference type="NCBIfam" id="TIGR04183">
    <property type="entry name" value="Por_Secre_tail"/>
    <property type="match status" value="1"/>
</dbReference>
<evidence type="ECO:0000313" key="3">
    <source>
        <dbReference type="Proteomes" id="UP001060919"/>
    </source>
</evidence>
<sequence>MPKIYTLVLLFLSIYQLNAQGSLKWVVEGSLHSSSSTGGITYSFQETSINNVNYTEGTDPFLWGYLITTTSAGVSDTVDFEVLVESSSISGTGNQQLTIYDSDSTMDLQTHFNSTPLNQFIRLQFNIFKYGTRTNLDYSPGSGGIPRKASIGFSAPNSNITGVGRLHAAEVYYIEDLLSTNPVPCEVVDNCDQIDTVILGQNHSDFVIGAEDINQSSLTTAKSNMTYPYDINGGRTYIHAMEAQNTCDNNNNNQLQVDEASYNVYFPPMSSFIVGRQDIAKSSANTGIKSAMGFSLSSSFNPSVFPIELNHWQAKVVRNNNVQLNWVTASEINNALFEIEHALPTSGVPNFQVIGTIEGAGTTNLAQYYDYKVSNLTNGVHYFRLKQIDFDGTTTYSPIKAATIKGIEQTMSVYPTSLTSSTSSLFVKVNLEGSHQVRIYNLMGAVIESFTSNFSAKQYNELKIDAAKYETGIYFIQVANEGEGFVQKIRIE</sequence>
<dbReference type="KEGG" id="aup:AsAng_0018930"/>
<reference evidence="2" key="1">
    <citation type="submission" date="2022-09" db="EMBL/GenBank/DDBJ databases">
        <title>Aureispira anguillicida sp. nov., isolated from Leptocephalus of Japanese eel Anguilla japonica.</title>
        <authorList>
            <person name="Yuasa K."/>
            <person name="Mekata T."/>
            <person name="Ikunari K."/>
        </authorList>
    </citation>
    <scope>NUCLEOTIDE SEQUENCE</scope>
    <source>
        <strain evidence="2">EL160426</strain>
    </source>
</reference>
<dbReference type="EMBL" id="AP026867">
    <property type="protein sequence ID" value="BDS11182.1"/>
    <property type="molecule type" value="Genomic_DNA"/>
</dbReference>
<gene>
    <name evidence="2" type="ORF">AsAng_0018930</name>
</gene>
<keyword evidence="3" id="KW-1185">Reference proteome</keyword>
<dbReference type="Proteomes" id="UP001060919">
    <property type="component" value="Chromosome"/>
</dbReference>
<feature type="domain" description="Secretion system C-terminal sorting" evidence="1">
    <location>
        <begin position="432"/>
        <end position="491"/>
    </location>
</feature>
<dbReference type="InterPro" id="IPR026444">
    <property type="entry name" value="Secre_tail"/>
</dbReference>
<proteinExistence type="predicted"/>
<accession>A0A915YDR0</accession>
<dbReference type="Pfam" id="PF18962">
    <property type="entry name" value="Por_Secre_tail"/>
    <property type="match status" value="1"/>
</dbReference>
<evidence type="ECO:0000259" key="1">
    <source>
        <dbReference type="Pfam" id="PF18962"/>
    </source>
</evidence>
<name>A0A915YDR0_9BACT</name>
<dbReference type="AlphaFoldDB" id="A0A915YDR0"/>
<evidence type="ECO:0000313" key="2">
    <source>
        <dbReference type="EMBL" id="BDS11182.1"/>
    </source>
</evidence>